<dbReference type="CDD" id="cd05402">
    <property type="entry name" value="NT_PAP_TUTase"/>
    <property type="match status" value="1"/>
</dbReference>
<evidence type="ECO:0000313" key="3">
    <source>
        <dbReference type="EMBL" id="GLC61520.1"/>
    </source>
</evidence>
<feature type="compositionally biased region" description="Low complexity" evidence="1">
    <location>
        <begin position="652"/>
        <end position="664"/>
    </location>
</feature>
<feature type="region of interest" description="Disordered" evidence="1">
    <location>
        <begin position="395"/>
        <end position="472"/>
    </location>
</feature>
<organism evidence="3 4">
    <name type="scientific">Pleodorina starrii</name>
    <dbReference type="NCBI Taxonomy" id="330485"/>
    <lineage>
        <taxon>Eukaryota</taxon>
        <taxon>Viridiplantae</taxon>
        <taxon>Chlorophyta</taxon>
        <taxon>core chlorophytes</taxon>
        <taxon>Chlorophyceae</taxon>
        <taxon>CS clade</taxon>
        <taxon>Chlamydomonadales</taxon>
        <taxon>Volvocaceae</taxon>
        <taxon>Pleodorina</taxon>
    </lineage>
</organism>
<feature type="domain" description="Poly(A) RNA polymerase mitochondrial-like central palm" evidence="2">
    <location>
        <begin position="29"/>
        <end position="172"/>
    </location>
</feature>
<feature type="compositionally biased region" description="Low complexity" evidence="1">
    <location>
        <begin position="395"/>
        <end position="407"/>
    </location>
</feature>
<proteinExistence type="predicted"/>
<dbReference type="InterPro" id="IPR054708">
    <property type="entry name" value="MTPAP-like_central"/>
</dbReference>
<dbReference type="SUPFAM" id="SSF81631">
    <property type="entry name" value="PAP/OAS1 substrate-binding domain"/>
    <property type="match status" value="1"/>
</dbReference>
<dbReference type="PANTHER" id="PTHR12271:SF123">
    <property type="entry name" value="PROTEIN HESO1"/>
    <property type="match status" value="1"/>
</dbReference>
<dbReference type="GO" id="GO:0031123">
    <property type="term" value="P:RNA 3'-end processing"/>
    <property type="evidence" value="ECO:0007669"/>
    <property type="project" value="TreeGrafter"/>
</dbReference>
<dbReference type="InterPro" id="IPR043519">
    <property type="entry name" value="NT_sf"/>
</dbReference>
<evidence type="ECO:0000313" key="4">
    <source>
        <dbReference type="Proteomes" id="UP001165080"/>
    </source>
</evidence>
<dbReference type="Gene3D" id="1.10.1410.10">
    <property type="match status" value="1"/>
</dbReference>
<feature type="region of interest" description="Disordered" evidence="1">
    <location>
        <begin position="602"/>
        <end position="720"/>
    </location>
</feature>
<dbReference type="SUPFAM" id="SSF81301">
    <property type="entry name" value="Nucleotidyltransferase"/>
    <property type="match status" value="1"/>
</dbReference>
<dbReference type="Gene3D" id="3.30.460.10">
    <property type="entry name" value="Beta Polymerase, domain 2"/>
    <property type="match status" value="1"/>
</dbReference>
<dbReference type="Pfam" id="PF22600">
    <property type="entry name" value="MTPAP-like_central"/>
    <property type="match status" value="1"/>
</dbReference>
<gene>
    <name evidence="3" type="primary">PLEST010467</name>
    <name evidence="3" type="ORF">PLESTB_001765400</name>
</gene>
<evidence type="ECO:0000256" key="1">
    <source>
        <dbReference type="SAM" id="MobiDB-lite"/>
    </source>
</evidence>
<dbReference type="PANTHER" id="PTHR12271">
    <property type="entry name" value="POLY A POLYMERASE CID PAP -RELATED"/>
    <property type="match status" value="1"/>
</dbReference>
<feature type="compositionally biased region" description="Basic and acidic residues" evidence="1">
    <location>
        <begin position="602"/>
        <end position="613"/>
    </location>
</feature>
<protein>
    <recommendedName>
        <fullName evidence="2">Poly(A) RNA polymerase mitochondrial-like central palm domain-containing protein</fullName>
    </recommendedName>
</protein>
<reference evidence="3 4" key="1">
    <citation type="journal article" date="2023" name="Commun. Biol.">
        <title>Reorganization of the ancestral sex-determining regions during the evolution of trioecy in Pleodorina starrii.</title>
        <authorList>
            <person name="Takahashi K."/>
            <person name="Suzuki S."/>
            <person name="Kawai-Toyooka H."/>
            <person name="Yamamoto K."/>
            <person name="Hamaji T."/>
            <person name="Ootsuki R."/>
            <person name="Yamaguchi H."/>
            <person name="Kawachi M."/>
            <person name="Higashiyama T."/>
            <person name="Nozaki H."/>
        </authorList>
    </citation>
    <scope>NUCLEOTIDE SEQUENCE [LARGE SCALE GENOMIC DNA]</scope>
    <source>
        <strain evidence="3 4">NIES-4479</strain>
    </source>
</reference>
<keyword evidence="4" id="KW-1185">Reference proteome</keyword>
<accession>A0A9W6C117</accession>
<sequence length="720" mass="77651">MKCIACVNFASGLRTSSVASSELKFVDILEALIKSSSPKDDDRDKRLRVINELQQSLGKAHLGPTIDLRILPFGSFVNSLYEPSSDLDLAIVGQIVATDDLSPEDKRFSFVKLQLAKVPREYATEILRTAVSRFVEDGLADERSLVPVLHARVPIIKFVHPATGINVDVCVGSEGDSFKTWSLAQLMALHPVVEKLCRLVKIWAKAHGINDPRSFTFNSWCLTLLVVFFLQRQSTPELLPPLKALMYDCVGAAGAVVRLMHGGRHPPNKRVVKLMETVTRNAGPAREMYGRRPAKPLEHMFLDFLDSNSRLLQAAMQNKEPLTRGTAVSVFYGDFHRERHFREHVLFVEDPLNDLDNAARTLRLPSSSKGRTIEFVEGTFAKSAARLRAHLDAAAAANQPSGAPGAATALERERELSGDGGATAADPASSSASPPTNTSAAAAATKPESPSSSNPVSGDGTTTAAAAGPTSRASASTVAATTAASSAAAAAPSFPPSSVPPSLASTAVFLFGTELLTRLPELSERLLGPGLCGWARGALAAGRPAGEVHQELLARLGAEQGFESFASFRKRCRIPALDEEEAWTPEELEQLIRKQTEKMIRQEKEAAARAREREKHRKQRKERRARLATMRESEEKRSGEGPGPGGAEKPGEAPARAEGTASVRPPRRFGPPRPVRFSPLADGSAAAEQSGQRKQVRGATPPRLRSLVSEQFVPVAHKGS</sequence>
<dbReference type="Proteomes" id="UP001165080">
    <property type="component" value="Unassembled WGS sequence"/>
</dbReference>
<dbReference type="EMBL" id="BRXU01000047">
    <property type="protein sequence ID" value="GLC61520.1"/>
    <property type="molecule type" value="Genomic_DNA"/>
</dbReference>
<feature type="compositionally biased region" description="Basic residues" evidence="1">
    <location>
        <begin position="614"/>
        <end position="626"/>
    </location>
</feature>
<dbReference type="GO" id="GO:0016779">
    <property type="term" value="F:nucleotidyltransferase activity"/>
    <property type="evidence" value="ECO:0007669"/>
    <property type="project" value="TreeGrafter"/>
</dbReference>
<feature type="compositionally biased region" description="Low complexity" evidence="1">
    <location>
        <begin position="422"/>
        <end position="472"/>
    </location>
</feature>
<name>A0A9W6C117_9CHLO</name>
<evidence type="ECO:0000259" key="2">
    <source>
        <dbReference type="Pfam" id="PF22600"/>
    </source>
</evidence>
<comment type="caution">
    <text evidence="3">The sequence shown here is derived from an EMBL/GenBank/DDBJ whole genome shotgun (WGS) entry which is preliminary data.</text>
</comment>
<feature type="compositionally biased region" description="Basic and acidic residues" evidence="1">
    <location>
        <begin position="629"/>
        <end position="639"/>
    </location>
</feature>
<dbReference type="AlphaFoldDB" id="A0A9W6C117"/>